<dbReference type="SUPFAM" id="SSF46955">
    <property type="entry name" value="Putative DNA-binding domain"/>
    <property type="match status" value="1"/>
</dbReference>
<evidence type="ECO:0000313" key="2">
    <source>
        <dbReference type="Proteomes" id="UP000053370"/>
    </source>
</evidence>
<accession>A0A0S7BKZ4</accession>
<dbReference type="EMBL" id="DF968181">
    <property type="protein sequence ID" value="GAP40925.1"/>
    <property type="molecule type" value="Genomic_DNA"/>
</dbReference>
<dbReference type="InterPro" id="IPR009061">
    <property type="entry name" value="DNA-bd_dom_put_sf"/>
</dbReference>
<protein>
    <submittedName>
        <fullName evidence="1">Protein containing helix-turn-helix domain</fullName>
    </submittedName>
</protein>
<dbReference type="OrthoDB" id="157624at2"/>
<gene>
    <name evidence="1" type="ORF">ATC1_13907</name>
</gene>
<dbReference type="STRING" id="1678840.ATC1_13907"/>
<reference evidence="1" key="1">
    <citation type="journal article" date="2015" name="Genome Announc.">
        <title>Draft Genome Sequence of Anaerolineae Strain TC1, a Novel Isolate from a Methanogenic Wastewater Treatment System.</title>
        <authorList>
            <person name="Matsuura N."/>
            <person name="Tourlousse D.M."/>
            <person name="Sun L."/>
            <person name="Toyonaga M."/>
            <person name="Kuroda K."/>
            <person name="Ohashi A."/>
            <person name="Cruz R."/>
            <person name="Yamaguchi T."/>
            <person name="Sekiguchi Y."/>
        </authorList>
    </citation>
    <scope>NUCLEOTIDE SEQUENCE [LARGE SCALE GENOMIC DNA]</scope>
    <source>
        <strain evidence="1">TC1</strain>
    </source>
</reference>
<keyword evidence="2" id="KW-1185">Reference proteome</keyword>
<evidence type="ECO:0000313" key="1">
    <source>
        <dbReference type="EMBL" id="GAP40925.1"/>
    </source>
</evidence>
<proteinExistence type="predicted"/>
<dbReference type="AlphaFoldDB" id="A0A0S7BKZ4"/>
<name>A0A0S7BKZ4_9CHLR</name>
<dbReference type="Proteomes" id="UP000053370">
    <property type="component" value="Unassembled WGS sequence"/>
</dbReference>
<dbReference type="RefSeq" id="WP_062281109.1">
    <property type="nucleotide sequence ID" value="NZ_DF968181.1"/>
</dbReference>
<sequence>MSESKNSSNCRISRNVLIKAPGLLPMLYTPREIAEDLDVPETTLRDWLNHGAPHSRDESNHIWIDGKQFAAWVESQRNAKKKPTHPLQAGEGFCMRCKSLKSKIRKFTLSKAI</sequence>
<organism evidence="1">
    <name type="scientific">Flexilinea flocculi</name>
    <dbReference type="NCBI Taxonomy" id="1678840"/>
    <lineage>
        <taxon>Bacteria</taxon>
        <taxon>Bacillati</taxon>
        <taxon>Chloroflexota</taxon>
        <taxon>Anaerolineae</taxon>
        <taxon>Anaerolineales</taxon>
        <taxon>Anaerolineaceae</taxon>
        <taxon>Flexilinea</taxon>
    </lineage>
</organism>